<accession>A0A9N9RLR6</accession>
<keyword evidence="4" id="KW-0479">Metal-binding</keyword>
<dbReference type="GO" id="GO:0048512">
    <property type="term" value="P:circadian behavior"/>
    <property type="evidence" value="ECO:0007669"/>
    <property type="project" value="UniProtKB-ARBA"/>
</dbReference>
<evidence type="ECO:0000313" key="17">
    <source>
        <dbReference type="EMBL" id="CAG9800636.1"/>
    </source>
</evidence>
<evidence type="ECO:0000256" key="12">
    <source>
        <dbReference type="ARBA" id="ARBA00023242"/>
    </source>
</evidence>
<evidence type="ECO:0000313" key="18">
    <source>
        <dbReference type="Proteomes" id="UP001153620"/>
    </source>
</evidence>
<dbReference type="Pfam" id="PF02373">
    <property type="entry name" value="JmjC"/>
    <property type="match status" value="1"/>
</dbReference>
<feature type="domain" description="JmjC" evidence="16">
    <location>
        <begin position="136"/>
        <end position="302"/>
    </location>
</feature>
<organism evidence="17 18">
    <name type="scientific">Chironomus riparius</name>
    <dbReference type="NCBI Taxonomy" id="315576"/>
    <lineage>
        <taxon>Eukaryota</taxon>
        <taxon>Metazoa</taxon>
        <taxon>Ecdysozoa</taxon>
        <taxon>Arthropoda</taxon>
        <taxon>Hexapoda</taxon>
        <taxon>Insecta</taxon>
        <taxon>Pterygota</taxon>
        <taxon>Neoptera</taxon>
        <taxon>Endopterygota</taxon>
        <taxon>Diptera</taxon>
        <taxon>Nematocera</taxon>
        <taxon>Chironomoidea</taxon>
        <taxon>Chironomidae</taxon>
        <taxon>Chironominae</taxon>
        <taxon>Chironomus</taxon>
    </lineage>
</organism>
<keyword evidence="10" id="KW-0805">Transcription regulation</keyword>
<keyword evidence="18" id="KW-1185">Reference proteome</keyword>
<dbReference type="FunFam" id="2.60.120.650:FF:000048">
    <property type="entry name" value="Lysine-specific demethylase 4A"/>
    <property type="match status" value="1"/>
</dbReference>
<evidence type="ECO:0000256" key="8">
    <source>
        <dbReference type="ARBA" id="ARBA00023002"/>
    </source>
</evidence>
<dbReference type="EC" id="1.14.11.66" evidence="3"/>
<keyword evidence="9" id="KW-0408">Iron</keyword>
<keyword evidence="12" id="KW-0539">Nucleus</keyword>
<dbReference type="SMART" id="SM00558">
    <property type="entry name" value="JmjC"/>
    <property type="match status" value="1"/>
</dbReference>
<keyword evidence="8" id="KW-0560">Oxidoreductase</keyword>
<evidence type="ECO:0000256" key="11">
    <source>
        <dbReference type="ARBA" id="ARBA00023163"/>
    </source>
</evidence>
<evidence type="ECO:0000256" key="14">
    <source>
        <dbReference type="ARBA" id="ARBA00053408"/>
    </source>
</evidence>
<comment type="cofactor">
    <cofactor evidence="1">
        <name>Fe(2+)</name>
        <dbReference type="ChEBI" id="CHEBI:29033"/>
    </cofactor>
</comment>
<evidence type="ECO:0000259" key="15">
    <source>
        <dbReference type="PROSITE" id="PS51183"/>
    </source>
</evidence>
<comment type="function">
    <text evidence="14">Probable histone demethylase that specifically demethylates 'Lys-9' and 'Lys-36' residues of histone H3, thereby playing a central role in histone code. Demethylation of Lys residue generates formaldehyde and succinate.</text>
</comment>
<evidence type="ECO:0000256" key="5">
    <source>
        <dbReference type="ARBA" id="ARBA00022833"/>
    </source>
</evidence>
<feature type="domain" description="JmjN" evidence="15">
    <location>
        <begin position="6"/>
        <end position="48"/>
    </location>
</feature>
<dbReference type="GO" id="GO:0046872">
    <property type="term" value="F:metal ion binding"/>
    <property type="evidence" value="ECO:0007669"/>
    <property type="project" value="UniProtKB-KW"/>
</dbReference>
<evidence type="ECO:0000256" key="6">
    <source>
        <dbReference type="ARBA" id="ARBA00022853"/>
    </source>
</evidence>
<dbReference type="PANTHER" id="PTHR10694">
    <property type="entry name" value="LYSINE-SPECIFIC DEMETHYLASE"/>
    <property type="match status" value="1"/>
</dbReference>
<comment type="catalytic activity">
    <reaction evidence="13">
        <text>N(6),N(6),N(6)-trimethyl-L-lysyl(9)-[histone H3] + 2 2-oxoglutarate + 2 O2 = N(6)-methyl-L-lysyl(9)-[histone H3] + 2 formaldehyde + 2 succinate + 2 CO2</text>
        <dbReference type="Rhea" id="RHEA:60200"/>
        <dbReference type="Rhea" id="RHEA-COMP:15538"/>
        <dbReference type="Rhea" id="RHEA-COMP:15542"/>
        <dbReference type="ChEBI" id="CHEBI:15379"/>
        <dbReference type="ChEBI" id="CHEBI:16526"/>
        <dbReference type="ChEBI" id="CHEBI:16810"/>
        <dbReference type="ChEBI" id="CHEBI:16842"/>
        <dbReference type="ChEBI" id="CHEBI:30031"/>
        <dbReference type="ChEBI" id="CHEBI:61929"/>
        <dbReference type="ChEBI" id="CHEBI:61961"/>
        <dbReference type="EC" id="1.14.11.66"/>
    </reaction>
</comment>
<evidence type="ECO:0000256" key="4">
    <source>
        <dbReference type="ARBA" id="ARBA00022723"/>
    </source>
</evidence>
<dbReference type="SUPFAM" id="SSF51197">
    <property type="entry name" value="Clavaminate synthase-like"/>
    <property type="match status" value="1"/>
</dbReference>
<gene>
    <name evidence="17" type="ORF">CHIRRI_LOCUS3576</name>
</gene>
<evidence type="ECO:0000256" key="1">
    <source>
        <dbReference type="ARBA" id="ARBA00001954"/>
    </source>
</evidence>
<reference evidence="17" key="2">
    <citation type="submission" date="2022-10" db="EMBL/GenBank/DDBJ databases">
        <authorList>
            <consortium name="ENA_rothamsted_submissions"/>
            <consortium name="culmorum"/>
            <person name="King R."/>
        </authorList>
    </citation>
    <scope>NUCLEOTIDE SEQUENCE</scope>
</reference>
<dbReference type="Gene3D" id="2.60.120.650">
    <property type="entry name" value="Cupin"/>
    <property type="match status" value="1"/>
</dbReference>
<keyword evidence="6" id="KW-0156">Chromatin regulator</keyword>
<evidence type="ECO:0000256" key="9">
    <source>
        <dbReference type="ARBA" id="ARBA00023004"/>
    </source>
</evidence>
<comment type="similarity">
    <text evidence="2">Belongs to the JHDM3 histone demethylase family.</text>
</comment>
<dbReference type="SMART" id="SM00545">
    <property type="entry name" value="JmjN"/>
    <property type="match status" value="1"/>
</dbReference>
<dbReference type="GO" id="GO:0000785">
    <property type="term" value="C:chromatin"/>
    <property type="evidence" value="ECO:0007669"/>
    <property type="project" value="TreeGrafter"/>
</dbReference>
<evidence type="ECO:0000256" key="13">
    <source>
        <dbReference type="ARBA" id="ARBA00049349"/>
    </source>
</evidence>
<dbReference type="Proteomes" id="UP001153620">
    <property type="component" value="Chromosome 1"/>
</dbReference>
<dbReference type="OrthoDB" id="9547406at2759"/>
<dbReference type="InterPro" id="IPR003347">
    <property type="entry name" value="JmjC_dom"/>
</dbReference>
<keyword evidence="11" id="KW-0804">Transcription</keyword>
<dbReference type="PANTHER" id="PTHR10694:SF142">
    <property type="entry name" value="LYSINE-SPECIFIC DEMETHYLASE 4A-RELATED"/>
    <property type="match status" value="1"/>
</dbReference>
<evidence type="ECO:0000256" key="2">
    <source>
        <dbReference type="ARBA" id="ARBA00009711"/>
    </source>
</evidence>
<proteinExistence type="inferred from homology"/>
<dbReference type="GO" id="GO:0140684">
    <property type="term" value="F:histone H3K9me2/H3K9me3 demethylase activity"/>
    <property type="evidence" value="ECO:0007669"/>
    <property type="project" value="UniProtKB-EC"/>
</dbReference>
<dbReference type="GO" id="GO:0140681">
    <property type="term" value="F:histone H3K36me2/H3K36me3 demethylase activity"/>
    <property type="evidence" value="ECO:0007669"/>
    <property type="project" value="UniProtKB-ARBA"/>
</dbReference>
<protein>
    <recommendedName>
        <fullName evidence="3">[histone H3]-trimethyl-L-lysine(9) demethylase</fullName>
        <ecNumber evidence="3">1.14.11.66</ecNumber>
    </recommendedName>
</protein>
<dbReference type="GO" id="GO:0010468">
    <property type="term" value="P:regulation of gene expression"/>
    <property type="evidence" value="ECO:0007669"/>
    <property type="project" value="TreeGrafter"/>
</dbReference>
<evidence type="ECO:0000256" key="7">
    <source>
        <dbReference type="ARBA" id="ARBA00022964"/>
    </source>
</evidence>
<keyword evidence="5" id="KW-0862">Zinc</keyword>
<dbReference type="PROSITE" id="PS51183">
    <property type="entry name" value="JMJN"/>
    <property type="match status" value="1"/>
</dbReference>
<reference evidence="17" key="1">
    <citation type="submission" date="2022-01" db="EMBL/GenBank/DDBJ databases">
        <authorList>
            <person name="King R."/>
        </authorList>
    </citation>
    <scope>NUCLEOTIDE SEQUENCE</scope>
</reference>
<dbReference type="InterPro" id="IPR003349">
    <property type="entry name" value="JmjN"/>
</dbReference>
<dbReference type="PROSITE" id="PS51184">
    <property type="entry name" value="JMJC"/>
    <property type="match status" value="1"/>
</dbReference>
<sequence>MDIPRIMVFRPSYAEFKNFSEYISYMEKCGAHKAGLAKIIPPPEWVPRKNGYNIDDIDITIKSPILQFVTGKQGFYQQFNVQKRPMTVKDFYNKANSERYATPKYFDYEDLERKFWKNVTYIQPIYGADVSGSITDEDVDVCNINRLGTILDYIVKDYHKAISGVNTAYLYFGMWKTTFAWHTEDMELYSINYLHFGAPKTWYSIPPSEGRRFEKLANSMFRENHAECPAFLRHKMTLISPQVLRQHNIPFNKITQEPGEIMITFPFGYHAGFNHGFNCAESTNFASERWIEYGKRAIHCHCRKDMVKISMECFVRRFQPDKYQNWLEGNDWGEHPEEPGKITLAPKPILNKKLMLVSCREIQKRGCAPMKMKKKRKSKLKLDENDEEEEPKFKIKKEIASTSSIEYEFSPVSDDSPPPMKAEKEDLWETLENAGQIKDLLPTGMIKNSSKLRFDVKEISLTEDV</sequence>
<dbReference type="AlphaFoldDB" id="A0A9N9RLR6"/>
<evidence type="ECO:0000259" key="16">
    <source>
        <dbReference type="PROSITE" id="PS51184"/>
    </source>
</evidence>
<dbReference type="EMBL" id="OU895877">
    <property type="protein sequence ID" value="CAG9800636.1"/>
    <property type="molecule type" value="Genomic_DNA"/>
</dbReference>
<evidence type="ECO:0000256" key="10">
    <source>
        <dbReference type="ARBA" id="ARBA00023015"/>
    </source>
</evidence>
<keyword evidence="7" id="KW-0223">Dioxygenase</keyword>
<dbReference type="Pfam" id="PF02375">
    <property type="entry name" value="JmjN"/>
    <property type="match status" value="1"/>
</dbReference>
<dbReference type="GO" id="GO:0005634">
    <property type="term" value="C:nucleus"/>
    <property type="evidence" value="ECO:0007669"/>
    <property type="project" value="TreeGrafter"/>
</dbReference>
<name>A0A9N9RLR6_9DIPT</name>
<evidence type="ECO:0000256" key="3">
    <source>
        <dbReference type="ARBA" id="ARBA00012900"/>
    </source>
</evidence>